<organism evidence="4 5">
    <name type="scientific">Cellulomonas humilata</name>
    <dbReference type="NCBI Taxonomy" id="144055"/>
    <lineage>
        <taxon>Bacteria</taxon>
        <taxon>Bacillati</taxon>
        <taxon>Actinomycetota</taxon>
        <taxon>Actinomycetes</taxon>
        <taxon>Micrococcales</taxon>
        <taxon>Cellulomonadaceae</taxon>
        <taxon>Cellulomonas</taxon>
    </lineage>
</organism>
<protein>
    <submittedName>
        <fullName evidence="4">AAA family ATPase</fullName>
    </submittedName>
</protein>
<dbReference type="EMBL" id="JABMCI010000068">
    <property type="protein sequence ID" value="NUU18555.1"/>
    <property type="molecule type" value="Genomic_DNA"/>
</dbReference>
<gene>
    <name evidence="4" type="ORF">HP550_14965</name>
</gene>
<dbReference type="SUPFAM" id="SSF48452">
    <property type="entry name" value="TPR-like"/>
    <property type="match status" value="1"/>
</dbReference>
<accession>A0A7Y6A450</accession>
<sequence>MLVGREQERQVIRKLVASARVGESGALVLAGEAGIGKSALLEDAAAAVTEAGMRVLRAAGIDAEREVPFGGLLQLLRPVLDHLDAIPAPQAEALGSALALVPGSAGERFAVGAAVLSLLSRVADDGPVAVIVDDAHLLDPPSAQALCFAARRLTADPVVVLLAARDETPSVVSSAGLPTLVLGGLTDADAAELAGSLGRRLPDEARARLLSSTGGNPLALLELTDEGFDALPPGAPVPVPASLARTFARRADALSEGARTALLVAAAAGGDLAAITDACALLGVSVGDLDEAAREQLLTVDAHRVTFRHDLVRSGVYAEAAPGARRAVHAALAQAVPADDVDRRAWHLGEATASPDASVAAVLDEAATRARGRGAWAVAAAGFDRAAGLSPDPADRAQRLVSAAESAWRAGLPDAALDQLARASELPRSPALRTRAATLDGTIAARTGSVERARDVFVTAGTRADVDPDTAVAMLAEGILACMFAGDVATAEAATARIAALEPRTARARWVGSMATAVADILAGHGGPDLLRAAMAEVDQYLDDPQLAPWLVILPLYLRESTVGRDVIPTVVPHSRRRSDIGGLPILLFYVARDQATTDRWDDAVAGYTEGIQLAREAGQATDLTACLAGLSWLEARRGDADACLAHAEEALAIAGEHHLGFHQTWAMTALAERELNLGRTDAALERFRELDVVLADLGLVDVDISPAAEMVEVLVRQGKTDEAGALAASLTERAEVKGQPWSLARAARAAGLTCPDTDVDVCFSVALAYHQHTPDAFETARTELAYGSRLRRMKRRVDSRPHLRSALATFERLGAVPWADQAAAELRATGETAQRRSATGLDHLTPQELQVASMLAAGRTTREAAAALFLSPKTIEYHLRNVYLKLGIRSRAELAGAIPG</sequence>
<dbReference type="InterPro" id="IPR036388">
    <property type="entry name" value="WH-like_DNA-bd_sf"/>
</dbReference>
<dbReference type="SUPFAM" id="SSF46894">
    <property type="entry name" value="C-terminal effector domain of the bipartite response regulators"/>
    <property type="match status" value="1"/>
</dbReference>
<dbReference type="GO" id="GO:0005524">
    <property type="term" value="F:ATP binding"/>
    <property type="evidence" value="ECO:0007669"/>
    <property type="project" value="UniProtKB-KW"/>
</dbReference>
<dbReference type="InterPro" id="IPR016032">
    <property type="entry name" value="Sig_transdc_resp-reg_C-effctor"/>
</dbReference>
<dbReference type="CDD" id="cd06170">
    <property type="entry name" value="LuxR_C_like"/>
    <property type="match status" value="1"/>
</dbReference>
<keyword evidence="1" id="KW-0547">Nucleotide-binding</keyword>
<dbReference type="PROSITE" id="PS50043">
    <property type="entry name" value="HTH_LUXR_2"/>
    <property type="match status" value="1"/>
</dbReference>
<dbReference type="SMART" id="SM00421">
    <property type="entry name" value="HTH_LUXR"/>
    <property type="match status" value="1"/>
</dbReference>
<keyword evidence="2" id="KW-0067">ATP-binding</keyword>
<dbReference type="GO" id="GO:0006355">
    <property type="term" value="P:regulation of DNA-templated transcription"/>
    <property type="evidence" value="ECO:0007669"/>
    <property type="project" value="InterPro"/>
</dbReference>
<comment type="caution">
    <text evidence="4">The sequence shown here is derived from an EMBL/GenBank/DDBJ whole genome shotgun (WGS) entry which is preliminary data.</text>
</comment>
<dbReference type="SUPFAM" id="SSF52540">
    <property type="entry name" value="P-loop containing nucleoside triphosphate hydrolases"/>
    <property type="match status" value="1"/>
</dbReference>
<reference evidence="4 5" key="1">
    <citation type="submission" date="2020-05" db="EMBL/GenBank/DDBJ databases">
        <title>Genome Sequencing of Type Strains.</title>
        <authorList>
            <person name="Lemaire J.F."/>
            <person name="Inderbitzin P."/>
            <person name="Gregorio O.A."/>
            <person name="Collins S.B."/>
            <person name="Wespe N."/>
            <person name="Knight-Connoni V."/>
        </authorList>
    </citation>
    <scope>NUCLEOTIDE SEQUENCE [LARGE SCALE GENOMIC DNA]</scope>
    <source>
        <strain evidence="4 5">ATCC 25174</strain>
    </source>
</reference>
<dbReference type="InterPro" id="IPR027417">
    <property type="entry name" value="P-loop_NTPase"/>
</dbReference>
<dbReference type="GO" id="GO:0004016">
    <property type="term" value="F:adenylate cyclase activity"/>
    <property type="evidence" value="ECO:0007669"/>
    <property type="project" value="TreeGrafter"/>
</dbReference>
<dbReference type="InterPro" id="IPR011990">
    <property type="entry name" value="TPR-like_helical_dom_sf"/>
</dbReference>
<dbReference type="PRINTS" id="PR00038">
    <property type="entry name" value="HTHLUXR"/>
</dbReference>
<dbReference type="Gene3D" id="1.10.10.10">
    <property type="entry name" value="Winged helix-like DNA-binding domain superfamily/Winged helix DNA-binding domain"/>
    <property type="match status" value="1"/>
</dbReference>
<evidence type="ECO:0000313" key="4">
    <source>
        <dbReference type="EMBL" id="NUU18555.1"/>
    </source>
</evidence>
<evidence type="ECO:0000259" key="3">
    <source>
        <dbReference type="PROSITE" id="PS50043"/>
    </source>
</evidence>
<dbReference type="InterPro" id="IPR041664">
    <property type="entry name" value="AAA_16"/>
</dbReference>
<dbReference type="PANTHER" id="PTHR16305:SF35">
    <property type="entry name" value="TRANSCRIPTIONAL ACTIVATOR DOMAIN"/>
    <property type="match status" value="1"/>
</dbReference>
<dbReference type="GO" id="GO:0003677">
    <property type="term" value="F:DNA binding"/>
    <property type="evidence" value="ECO:0007669"/>
    <property type="project" value="InterPro"/>
</dbReference>
<dbReference type="Gene3D" id="1.25.40.10">
    <property type="entry name" value="Tetratricopeptide repeat domain"/>
    <property type="match status" value="2"/>
</dbReference>
<dbReference type="Proteomes" id="UP000565724">
    <property type="component" value="Unassembled WGS sequence"/>
</dbReference>
<dbReference type="Pfam" id="PF13191">
    <property type="entry name" value="AAA_16"/>
    <property type="match status" value="1"/>
</dbReference>
<evidence type="ECO:0000256" key="2">
    <source>
        <dbReference type="ARBA" id="ARBA00022840"/>
    </source>
</evidence>
<dbReference type="GO" id="GO:0005737">
    <property type="term" value="C:cytoplasm"/>
    <property type="evidence" value="ECO:0007669"/>
    <property type="project" value="TreeGrafter"/>
</dbReference>
<keyword evidence="5" id="KW-1185">Reference proteome</keyword>
<dbReference type="Pfam" id="PF00196">
    <property type="entry name" value="GerE"/>
    <property type="match status" value="1"/>
</dbReference>
<feature type="domain" description="HTH luxR-type" evidence="3">
    <location>
        <begin position="838"/>
        <end position="901"/>
    </location>
</feature>
<evidence type="ECO:0000256" key="1">
    <source>
        <dbReference type="ARBA" id="ARBA00022741"/>
    </source>
</evidence>
<evidence type="ECO:0000313" key="5">
    <source>
        <dbReference type="Proteomes" id="UP000565724"/>
    </source>
</evidence>
<dbReference type="PANTHER" id="PTHR16305">
    <property type="entry name" value="TESTICULAR SOLUBLE ADENYLYL CYCLASE"/>
    <property type="match status" value="1"/>
</dbReference>
<dbReference type="RefSeq" id="WP_175348492.1">
    <property type="nucleotide sequence ID" value="NZ_JABMCI010000068.1"/>
</dbReference>
<dbReference type="InterPro" id="IPR000792">
    <property type="entry name" value="Tscrpt_reg_LuxR_C"/>
</dbReference>
<proteinExistence type="predicted"/>
<name>A0A7Y6A450_9CELL</name>
<dbReference type="AlphaFoldDB" id="A0A7Y6A450"/>